<dbReference type="SUPFAM" id="SSF56655">
    <property type="entry name" value="Carbohydrate phosphatase"/>
    <property type="match status" value="1"/>
</dbReference>
<keyword evidence="7" id="KW-0460">Magnesium</keyword>
<comment type="cofactor">
    <cofactor evidence="7">
        <name>Mg(2+)</name>
        <dbReference type="ChEBI" id="CHEBI:18420"/>
    </cofactor>
    <text evidence="7">Binds 2 magnesium ions per subunit.</text>
</comment>
<dbReference type="PANTHER" id="PTHR11556:SF35">
    <property type="entry name" value="SEDOHEPTULOSE-1,7-BISPHOSPHATASE, CHLOROPLASTIC"/>
    <property type="match status" value="1"/>
</dbReference>
<dbReference type="AlphaFoldDB" id="A0A4Z0WCE1"/>
<dbReference type="GO" id="GO:0000287">
    <property type="term" value="F:magnesium ion binding"/>
    <property type="evidence" value="ECO:0007669"/>
    <property type="project" value="UniProtKB-UniRule"/>
</dbReference>
<dbReference type="PANTHER" id="PTHR11556">
    <property type="entry name" value="FRUCTOSE-1,6-BISPHOSPHATASE-RELATED"/>
    <property type="match status" value="1"/>
</dbReference>
<evidence type="ECO:0000256" key="8">
    <source>
        <dbReference type="RuleBase" id="RU000508"/>
    </source>
</evidence>
<evidence type="ECO:0000256" key="6">
    <source>
        <dbReference type="ARBA" id="ARBA00024331"/>
    </source>
</evidence>
<evidence type="ECO:0000313" key="12">
    <source>
        <dbReference type="Proteomes" id="UP000297475"/>
    </source>
</evidence>
<dbReference type="PIRSF" id="PIRSF000904">
    <property type="entry name" value="FBPtase_SBPase"/>
    <property type="match status" value="1"/>
</dbReference>
<keyword evidence="12" id="KW-1185">Reference proteome</keyword>
<comment type="similarity">
    <text evidence="2 7 8">Belongs to the FBPase class 1 family.</text>
</comment>
<dbReference type="Gene3D" id="3.40.190.80">
    <property type="match status" value="1"/>
</dbReference>
<dbReference type="EC" id="3.1.3.11" evidence="7"/>
<dbReference type="HAMAP" id="MF_01855">
    <property type="entry name" value="FBPase_class1"/>
    <property type="match status" value="1"/>
</dbReference>
<accession>A0A4Z0WCE1</accession>
<evidence type="ECO:0000259" key="9">
    <source>
        <dbReference type="Pfam" id="PF00316"/>
    </source>
</evidence>
<dbReference type="GO" id="GO:0042132">
    <property type="term" value="F:fructose 1,6-bisphosphate 1-phosphatase activity"/>
    <property type="evidence" value="ECO:0007669"/>
    <property type="project" value="UniProtKB-UniRule"/>
</dbReference>
<gene>
    <name evidence="7" type="primary">fbp</name>
    <name evidence="11" type="ORF">E4656_13375</name>
</gene>
<reference evidence="11 12" key="1">
    <citation type="submission" date="2019-04" db="EMBL/GenBank/DDBJ databases">
        <title>Natronospirillum operosus gen. nov., sp. nov., a haloalkaliphilic satellite isolated from decaying biomass of laboratory culture of cyanobacterium Geitlerinema sp. and proposal of Natronospirillaceae fam. nov. and Saccharospirillaceae fam. nov.</title>
        <authorList>
            <person name="Kevbrin V."/>
            <person name="Boltyanskaya Y."/>
            <person name="Koziaeva V."/>
            <person name="Grouzdev D.S."/>
            <person name="Park M."/>
            <person name="Cho J."/>
        </authorList>
    </citation>
    <scope>NUCLEOTIDE SEQUENCE [LARGE SCALE GENOMIC DNA]</scope>
    <source>
        <strain evidence="11 12">G-116</strain>
    </source>
</reference>
<dbReference type="InterPro" id="IPR028343">
    <property type="entry name" value="FBPtase"/>
</dbReference>
<feature type="binding site" evidence="7">
    <location>
        <position position="207"/>
    </location>
    <ligand>
        <name>substrate</name>
    </ligand>
</feature>
<comment type="pathway">
    <text evidence="6">Carbohydrate biosynthesis.</text>
</comment>
<name>A0A4Z0WCE1_9GAMM</name>
<feature type="binding site" evidence="7">
    <location>
        <position position="120"/>
    </location>
    <ligand>
        <name>Mg(2+)</name>
        <dbReference type="ChEBI" id="CHEBI:18420"/>
        <label>1</label>
    </ligand>
</feature>
<proteinExistence type="inferred from homology"/>
<dbReference type="Pfam" id="PF18913">
    <property type="entry name" value="FBPase_C"/>
    <property type="match status" value="1"/>
</dbReference>
<evidence type="ECO:0000256" key="3">
    <source>
        <dbReference type="ARBA" id="ARBA00022490"/>
    </source>
</evidence>
<dbReference type="CDD" id="cd00354">
    <property type="entry name" value="FBPase"/>
    <property type="match status" value="1"/>
</dbReference>
<dbReference type="InterPro" id="IPR000146">
    <property type="entry name" value="FBPase_class-1"/>
</dbReference>
<keyword evidence="7" id="KW-0479">Metal-binding</keyword>
<evidence type="ECO:0000313" key="11">
    <source>
        <dbReference type="EMBL" id="TGG92459.1"/>
    </source>
</evidence>
<dbReference type="PIRSF" id="PIRSF500210">
    <property type="entry name" value="FBPtase"/>
    <property type="match status" value="1"/>
</dbReference>
<evidence type="ECO:0000256" key="4">
    <source>
        <dbReference type="ARBA" id="ARBA00022801"/>
    </source>
</evidence>
<dbReference type="PRINTS" id="PR00115">
    <property type="entry name" value="F16BPHPHTASE"/>
</dbReference>
<keyword evidence="3 7" id="KW-0963">Cytoplasm</keyword>
<dbReference type="GO" id="GO:0006002">
    <property type="term" value="P:fructose 6-phosphate metabolic process"/>
    <property type="evidence" value="ECO:0007669"/>
    <property type="project" value="TreeGrafter"/>
</dbReference>
<evidence type="ECO:0000256" key="5">
    <source>
        <dbReference type="ARBA" id="ARBA00023277"/>
    </source>
</evidence>
<evidence type="ECO:0000259" key="10">
    <source>
        <dbReference type="Pfam" id="PF18913"/>
    </source>
</evidence>
<feature type="binding site" evidence="7">
    <location>
        <position position="101"/>
    </location>
    <ligand>
        <name>Mg(2+)</name>
        <dbReference type="ChEBI" id="CHEBI:18420"/>
        <label>1</label>
    </ligand>
</feature>
<dbReference type="GO" id="GO:0006094">
    <property type="term" value="P:gluconeogenesis"/>
    <property type="evidence" value="ECO:0007669"/>
    <property type="project" value="UniProtKB-UniRule"/>
</dbReference>
<feature type="domain" description="Fructose-1-6-bisphosphatase class 1 C-terminal" evidence="10">
    <location>
        <begin position="198"/>
        <end position="328"/>
    </location>
</feature>
<dbReference type="GO" id="GO:0006000">
    <property type="term" value="P:fructose metabolic process"/>
    <property type="evidence" value="ECO:0007669"/>
    <property type="project" value="TreeGrafter"/>
</dbReference>
<comment type="caution">
    <text evidence="7">Lacks conserved residue(s) required for the propagation of feature annotation.</text>
</comment>
<keyword evidence="4 7" id="KW-0378">Hydrolase</keyword>
<feature type="binding site" evidence="7">
    <location>
        <position position="120"/>
    </location>
    <ligand>
        <name>Mg(2+)</name>
        <dbReference type="ChEBI" id="CHEBI:18420"/>
        <label>2</label>
    </ligand>
</feature>
<feature type="binding site" evidence="7">
    <location>
        <position position="123"/>
    </location>
    <ligand>
        <name>Mg(2+)</name>
        <dbReference type="ChEBI" id="CHEBI:18420"/>
        <label>2</label>
    </ligand>
</feature>
<dbReference type="InterPro" id="IPR033391">
    <property type="entry name" value="FBPase_N"/>
</dbReference>
<comment type="subunit">
    <text evidence="7">Homotetramer.</text>
</comment>
<feature type="binding site" evidence="7">
    <location>
        <position position="122"/>
    </location>
    <ligand>
        <name>Mg(2+)</name>
        <dbReference type="ChEBI" id="CHEBI:18420"/>
        <label>1</label>
    </ligand>
</feature>
<dbReference type="GO" id="GO:0030388">
    <property type="term" value="P:fructose 1,6-bisphosphate metabolic process"/>
    <property type="evidence" value="ECO:0007669"/>
    <property type="project" value="TreeGrafter"/>
</dbReference>
<feature type="binding site" evidence="7">
    <location>
        <position position="279"/>
    </location>
    <ligand>
        <name>Mg(2+)</name>
        <dbReference type="ChEBI" id="CHEBI:18420"/>
        <label>2</label>
    </ligand>
</feature>
<dbReference type="OrthoDB" id="9806756at2"/>
<evidence type="ECO:0000256" key="1">
    <source>
        <dbReference type="ARBA" id="ARBA00001273"/>
    </source>
</evidence>
<organism evidence="11 12">
    <name type="scientific">Natronospirillum operosum</name>
    <dbReference type="NCBI Taxonomy" id="2759953"/>
    <lineage>
        <taxon>Bacteria</taxon>
        <taxon>Pseudomonadati</taxon>
        <taxon>Pseudomonadota</taxon>
        <taxon>Gammaproteobacteria</taxon>
        <taxon>Oceanospirillales</taxon>
        <taxon>Natronospirillaceae</taxon>
        <taxon>Natronospirillum</taxon>
    </lineage>
</organism>
<evidence type="ECO:0000256" key="7">
    <source>
        <dbReference type="HAMAP-Rule" id="MF_01855"/>
    </source>
</evidence>
<comment type="caution">
    <text evidence="11">The sequence shown here is derived from an EMBL/GenBank/DDBJ whole genome shotgun (WGS) entry which is preliminary data.</text>
</comment>
<dbReference type="NCBIfam" id="NF006780">
    <property type="entry name" value="PRK09293.1-4"/>
    <property type="match status" value="1"/>
</dbReference>
<evidence type="ECO:0000256" key="2">
    <source>
        <dbReference type="ARBA" id="ARBA00010941"/>
    </source>
</evidence>
<dbReference type="Gene3D" id="3.30.540.10">
    <property type="entry name" value="Fructose-1,6-Bisphosphatase, subunit A, domain 1"/>
    <property type="match status" value="1"/>
</dbReference>
<dbReference type="RefSeq" id="WP_135483792.1">
    <property type="nucleotide sequence ID" value="NZ_SRMF01000005.1"/>
</dbReference>
<comment type="subcellular location">
    <subcellularLocation>
        <location evidence="7">Cytoplasm</location>
    </subcellularLocation>
</comment>
<keyword evidence="5 7" id="KW-0119">Carbohydrate metabolism</keyword>
<sequence>MSSLLKMPNDREISGTDVCTHLAAGLSESSRNTALIELIDAITQAAIPLGRRLALGHLPGNPADVVGVNDSGDRQKALDFGAHQHLLSAVSACSVRSVLSEEAEEVIAISAQGEFDLAIDPIDGSGSIGIGAPLGLLFAIFPAGESFLRSGRDTVAAGYISFGHSTDLGVSVGRGLSLATLDMYSNRFRVTRESVTLPRQTTMVAYNASNIRHLPIGLQQYLGDLIAGSEGPAGKNYNMRWLAAAVGELHRIVLQGGIFMYPGDSRPGFENGHLRLIYEAFPIAWLIEQAGGLATDGLGSILDKVPASLHEKTPLLFGSAEEIQRIKGYFLDAPSAGNRNR</sequence>
<dbReference type="Pfam" id="PF00316">
    <property type="entry name" value="FBPase"/>
    <property type="match status" value="1"/>
</dbReference>
<dbReference type="GO" id="GO:0005986">
    <property type="term" value="P:sucrose biosynthetic process"/>
    <property type="evidence" value="ECO:0007669"/>
    <property type="project" value="TreeGrafter"/>
</dbReference>
<dbReference type="EMBL" id="SRMF01000005">
    <property type="protein sequence ID" value="TGG92459.1"/>
    <property type="molecule type" value="Genomic_DNA"/>
</dbReference>
<dbReference type="InterPro" id="IPR044015">
    <property type="entry name" value="FBPase_C_dom"/>
</dbReference>
<dbReference type="Proteomes" id="UP000297475">
    <property type="component" value="Unassembled WGS sequence"/>
</dbReference>
<feature type="domain" description="Fructose-1-6-bisphosphatase class I N-terminal" evidence="9">
    <location>
        <begin position="68"/>
        <end position="191"/>
    </location>
</feature>
<protein>
    <recommendedName>
        <fullName evidence="7">Fructose-1,6-bisphosphatase class 1</fullName>
        <shortName evidence="7">FBPase class 1</shortName>
        <ecNumber evidence="7">3.1.3.11</ecNumber>
    </recommendedName>
    <alternativeName>
        <fullName evidence="7">D-fructose-1,6-bisphosphate 1-phosphohydrolase class 1</fullName>
    </alternativeName>
</protein>
<comment type="catalytic activity">
    <reaction evidence="1 7">
        <text>beta-D-fructose 1,6-bisphosphate + H2O = beta-D-fructose 6-phosphate + phosphate</text>
        <dbReference type="Rhea" id="RHEA:11064"/>
        <dbReference type="ChEBI" id="CHEBI:15377"/>
        <dbReference type="ChEBI" id="CHEBI:32966"/>
        <dbReference type="ChEBI" id="CHEBI:43474"/>
        <dbReference type="ChEBI" id="CHEBI:57634"/>
        <dbReference type="EC" id="3.1.3.11"/>
    </reaction>
</comment>
<dbReference type="GO" id="GO:0005829">
    <property type="term" value="C:cytosol"/>
    <property type="evidence" value="ECO:0007669"/>
    <property type="project" value="TreeGrafter"/>
</dbReference>